<sequence>MAEGTGLAHQLEVVASNVETSMQMKTKHNSGDPEGSKRQMTNPLFEDNGGIQTPDIEAAGGISSWEGFVRALQRRFGSSPYEDLMETLIRLKQTSTVEDYKSQFEALSSQLRGFSESYKLSCFLSGLREDIRFMVRMLNPSNLHIVFGLAKMQEENVAALRRTTKLGSVPTRLAIGPPSPPGKRAIVPVQRLSPSQMKERRDKGFCYNCDDKWTPGHKCKLARLFIMECDESSDDKVPKSEVTEGSASKSKEETPIMELEP</sequence>
<proteinExistence type="predicted"/>
<gene>
    <name evidence="1" type="ORF">Pint_18479</name>
</gene>
<name>A0ACC0YYH1_9ROSI</name>
<reference evidence="2" key="1">
    <citation type="journal article" date="2023" name="G3 (Bethesda)">
        <title>Genome assembly and association tests identify interacting loci associated with vigor, precocity, and sex in interspecific pistachio rootstocks.</title>
        <authorList>
            <person name="Palmer W."/>
            <person name="Jacygrad E."/>
            <person name="Sagayaradj S."/>
            <person name="Cavanaugh K."/>
            <person name="Han R."/>
            <person name="Bertier L."/>
            <person name="Beede B."/>
            <person name="Kafkas S."/>
            <person name="Golino D."/>
            <person name="Preece J."/>
            <person name="Michelmore R."/>
        </authorList>
    </citation>
    <scope>NUCLEOTIDE SEQUENCE [LARGE SCALE GENOMIC DNA]</scope>
</reference>
<evidence type="ECO:0000313" key="2">
    <source>
        <dbReference type="Proteomes" id="UP001163603"/>
    </source>
</evidence>
<evidence type="ECO:0000313" key="1">
    <source>
        <dbReference type="EMBL" id="KAJ0043687.1"/>
    </source>
</evidence>
<dbReference type="Proteomes" id="UP001163603">
    <property type="component" value="Chromosome 4"/>
</dbReference>
<organism evidence="1 2">
    <name type="scientific">Pistacia integerrima</name>
    <dbReference type="NCBI Taxonomy" id="434235"/>
    <lineage>
        <taxon>Eukaryota</taxon>
        <taxon>Viridiplantae</taxon>
        <taxon>Streptophyta</taxon>
        <taxon>Embryophyta</taxon>
        <taxon>Tracheophyta</taxon>
        <taxon>Spermatophyta</taxon>
        <taxon>Magnoliopsida</taxon>
        <taxon>eudicotyledons</taxon>
        <taxon>Gunneridae</taxon>
        <taxon>Pentapetalae</taxon>
        <taxon>rosids</taxon>
        <taxon>malvids</taxon>
        <taxon>Sapindales</taxon>
        <taxon>Anacardiaceae</taxon>
        <taxon>Pistacia</taxon>
    </lineage>
</organism>
<dbReference type="EMBL" id="CM047739">
    <property type="protein sequence ID" value="KAJ0043687.1"/>
    <property type="molecule type" value="Genomic_DNA"/>
</dbReference>
<keyword evidence="2" id="KW-1185">Reference proteome</keyword>
<accession>A0ACC0YYH1</accession>
<protein>
    <submittedName>
        <fullName evidence="1">Uncharacterized protein</fullName>
    </submittedName>
</protein>
<comment type="caution">
    <text evidence="1">The sequence shown here is derived from an EMBL/GenBank/DDBJ whole genome shotgun (WGS) entry which is preliminary data.</text>
</comment>